<comment type="caution">
    <text evidence="2">The sequence shown here is derived from an EMBL/GenBank/DDBJ whole genome shotgun (WGS) entry which is preliminary data.</text>
</comment>
<dbReference type="GeneID" id="92027329"/>
<dbReference type="PANTHER" id="PTHR33112:SF10">
    <property type="entry name" value="TOL"/>
    <property type="match status" value="1"/>
</dbReference>
<organism evidence="2 3">
    <name type="scientific">Phyllosticta citribraziliensis</name>
    <dbReference type="NCBI Taxonomy" id="989973"/>
    <lineage>
        <taxon>Eukaryota</taxon>
        <taxon>Fungi</taxon>
        <taxon>Dikarya</taxon>
        <taxon>Ascomycota</taxon>
        <taxon>Pezizomycotina</taxon>
        <taxon>Dothideomycetes</taxon>
        <taxon>Dothideomycetes incertae sedis</taxon>
        <taxon>Botryosphaeriales</taxon>
        <taxon>Phyllostictaceae</taxon>
        <taxon>Phyllosticta</taxon>
    </lineage>
</organism>
<name>A0ABR1M5B4_9PEZI</name>
<dbReference type="EMBL" id="JBBPEH010000002">
    <property type="protein sequence ID" value="KAK7542134.1"/>
    <property type="molecule type" value="Genomic_DNA"/>
</dbReference>
<protein>
    <submittedName>
        <fullName evidence="2">Heterokaryon incompatibility protein-domain-containing protein</fullName>
    </submittedName>
</protein>
<dbReference type="RefSeq" id="XP_066658427.1">
    <property type="nucleotide sequence ID" value="XM_066794423.1"/>
</dbReference>
<keyword evidence="3" id="KW-1185">Reference proteome</keyword>
<dbReference type="Proteomes" id="UP001360953">
    <property type="component" value="Unassembled WGS sequence"/>
</dbReference>
<dbReference type="InterPro" id="IPR010730">
    <property type="entry name" value="HET"/>
</dbReference>
<dbReference type="PANTHER" id="PTHR33112">
    <property type="entry name" value="DOMAIN PROTEIN, PUTATIVE-RELATED"/>
    <property type="match status" value="1"/>
</dbReference>
<gene>
    <name evidence="2" type="ORF">J3D65DRAFT_202533</name>
</gene>
<reference evidence="2 3" key="1">
    <citation type="submission" date="2024-04" db="EMBL/GenBank/DDBJ databases">
        <title>Phyllosticta paracitricarpa is synonymous to the EU quarantine fungus P. citricarpa based on phylogenomic analyses.</title>
        <authorList>
            <consortium name="Lawrence Berkeley National Laboratory"/>
            <person name="Van ingen-buijs V.A."/>
            <person name="Van westerhoven A.C."/>
            <person name="Haridas S."/>
            <person name="Skiadas P."/>
            <person name="Martin F."/>
            <person name="Groenewald J.Z."/>
            <person name="Crous P.W."/>
            <person name="Seidl M.F."/>
        </authorList>
    </citation>
    <scope>NUCLEOTIDE SEQUENCE [LARGE SCALE GENOMIC DNA]</scope>
    <source>
        <strain evidence="2 3">CPC 17464</strain>
    </source>
</reference>
<evidence type="ECO:0000313" key="2">
    <source>
        <dbReference type="EMBL" id="KAK7542134.1"/>
    </source>
</evidence>
<proteinExistence type="predicted"/>
<feature type="domain" description="Heterokaryon incompatibility" evidence="1">
    <location>
        <begin position="189"/>
        <end position="343"/>
    </location>
</feature>
<dbReference type="Pfam" id="PF06985">
    <property type="entry name" value="HET"/>
    <property type="match status" value="1"/>
</dbReference>
<evidence type="ECO:0000259" key="1">
    <source>
        <dbReference type="Pfam" id="PF06985"/>
    </source>
</evidence>
<sequence length="674" mass="76399">MELCQVCYETLEGILSPENSRRLELARTRTEENHPLAYEYAHHVDVEILRHSRSYCRVCSALENAAPTYPHLGVVTIVRFSKNTTGPIGPSILASFRGSADGEVLIDLYHHGDPLLPISKFPLSASTKSTESFAQLSAWMEDCLHTHDRCDLSSSSGFTPSRLLKLETRHSEKSISLVLRHECPPGTAYMTLSHCWGNQPATSKLRLSSDTLLILREGISLGTLPKTFRDAFHVIETLNFRYLWIDRLCIFQDSQEDWSRESSTMQDVYRHSSLNISAHAAFDDTDGCFFDRDGSVGRTPWLNINLGTAAIPQLYSVREFIPLTISEEFNEGPITCRGWILQERLLAPRVVHFGRKQLFWECMTSMCSETFPANLLDFSWDPPISSGRRHTWKHILDSNQTFILESDYEGPGRELFLDWDGLVRDFSLTKLTVPSDKLVAIAGLANDMKEKLRQERLLRRIPDDDSLRHFETYLAGIWNATLPMSLLWCVWGDRLPRPKYRAPSWSWASVDGNINPNDFFDYWGEEKQLVSVNHAEVIPLHDETGEVVDGTLNVTAPLAVYGLESSGLDKSQVKIKDLRSPLDLNNRQTLQGDNQYHHHIDFDTADDVFEELYCLPIVSSCFANLGLNVHGLVLKSVGAKFCRVGYFSIEARNKISGEVGTFIEKLPRTVVEII</sequence>
<accession>A0ABR1M5B4</accession>
<evidence type="ECO:0000313" key="3">
    <source>
        <dbReference type="Proteomes" id="UP001360953"/>
    </source>
</evidence>